<feature type="compositionally biased region" description="Basic and acidic residues" evidence="1">
    <location>
        <begin position="865"/>
        <end position="879"/>
    </location>
</feature>
<protein>
    <recommendedName>
        <fullName evidence="4">COP1-interacting protein 7</fullName>
    </recommendedName>
</protein>
<feature type="region of interest" description="Disordered" evidence="1">
    <location>
        <begin position="463"/>
        <end position="484"/>
    </location>
</feature>
<feature type="compositionally biased region" description="Polar residues" evidence="1">
    <location>
        <begin position="252"/>
        <end position="269"/>
    </location>
</feature>
<sequence>MKSDTPLDYAIFQLSPKRMRCDLFVSGSGTVEKIASGLLKPFVTHLKVVEEQVAQTCPSIKLEVEKRKNAGTWFTKGTVERFVRFVSTPDVLELVNTFDAEMSQLESARRIYLQGAGEHLSSTSGENDTAATVSADLTKKELLRAIDVRLVAVKQDLTMACAHASAAGFTLDNVSELLLFADRFGANRLKEACNKYIKLSQRRPELISGPPPKWTNAGLDGVDRNVRSSSGSDMSIDEGDRETLIPKGPHTPTLTSTCQSPTNQKSQAENVIPEEKPVSSSSSSSSRRLSVQDRINLFENKQKEQQHSGSGGGGGPARVVAPAKELRRLSSDVSSAAPLVEKSVLRRWSGASDMSVDYGNNSSSSNSRALVGKSEDAVTSRGHTGSTDDRSGVEWGLGDLTTEPPQLPLKVFPGEESDSGSKEQIGQSLGFVKAEEAVKKERIVQSSSSSSLCCLSSVSLSSHTRTGDLQTKQEDFSGGEDSGPRVMKLQRQTYVPEQVRKPSGGRDEIERVPVQSGRKAKETVETSSPPTTLALPVEKAVTARQSRGNQELNDELQMKADELERLFAAHKLRTPGELTTSSRRSRTQSDAMPEKLPRSMEVVNPGSSSSGMRFTEASNAGSGLSGTEFNNALMEIIENQGSGSGLKQKMVGTDSYEVRGKFYDKYMERRDAKLREEWGSKGTQKEARMKAMHDSLERSRAEMQVKFAGSSDGKDSALRAHRRAEKLRSFHVHATMKNKELAVELRQSEEEDELPQCSENISFEHDSSIDGAQYGNSSSKNTQSKKILHNRSISSSTPRTTPVASLPRSSRGTNSNSGRRRAQPENPLTQSVPNFSDFRKENTKPSTGASKITTRSQMRYVRSKSTSEETNIVKEEKPRRSQSMRKSSVNPGEVKGSSPLNPDAVVLTPIRFSKEQTEQNIYNKIPKSGDSRPFLRKGNGIGPGVGVGIAKMKASMASESLKIEEESEGSVGQMEDSLCVVQEEDESERASAEESVRTAEFPADSDNEKPRLSQESEKSGDPASDNGEILGSLSQVDDDCITPVAAVSSNFTCSMENMQDSPGESPTSWNSRVHQSFSYAHEASDVDVSVDSPLGSPASWNSHPLNQMMEADTARMRKKWGSAQKPIILVNASHHSRKDVTKGFKRLLKFGRKSRGSESLLPDWVSASTTSEGDDDTEDGRDPANRSSEDLRKSRMSFLQGHPAYDGFNEGDTIHDQVQTLRSSIPAPPANFKLREDHLSGSSMKAPRSFFSLSSFRSKGGESKLR</sequence>
<dbReference type="PANTHER" id="PTHR31008:SF15">
    <property type="entry name" value="GPI-ANCHORED ADHESIN-LIKE PROTEIN"/>
    <property type="match status" value="1"/>
</dbReference>
<feature type="region of interest" description="Disordered" evidence="1">
    <location>
        <begin position="981"/>
        <end position="1031"/>
    </location>
</feature>
<feature type="region of interest" description="Disordered" evidence="1">
    <location>
        <begin position="1161"/>
        <end position="1191"/>
    </location>
</feature>
<name>A0AAV9BTU0_ACOGR</name>
<reference evidence="2" key="1">
    <citation type="journal article" date="2023" name="Nat. Commun.">
        <title>Diploid and tetraploid genomes of Acorus and the evolution of monocots.</title>
        <authorList>
            <person name="Ma L."/>
            <person name="Liu K.W."/>
            <person name="Li Z."/>
            <person name="Hsiao Y.Y."/>
            <person name="Qi Y."/>
            <person name="Fu T."/>
            <person name="Tang G.D."/>
            <person name="Zhang D."/>
            <person name="Sun W.H."/>
            <person name="Liu D.K."/>
            <person name="Li Y."/>
            <person name="Chen G.Z."/>
            <person name="Liu X.D."/>
            <person name="Liao X.Y."/>
            <person name="Jiang Y.T."/>
            <person name="Yu X."/>
            <person name="Hao Y."/>
            <person name="Huang J."/>
            <person name="Zhao X.W."/>
            <person name="Ke S."/>
            <person name="Chen Y.Y."/>
            <person name="Wu W.L."/>
            <person name="Hsu J.L."/>
            <person name="Lin Y.F."/>
            <person name="Huang M.D."/>
            <person name="Li C.Y."/>
            <person name="Huang L."/>
            <person name="Wang Z.W."/>
            <person name="Zhao X."/>
            <person name="Zhong W.Y."/>
            <person name="Peng D.H."/>
            <person name="Ahmad S."/>
            <person name="Lan S."/>
            <person name="Zhang J.S."/>
            <person name="Tsai W.C."/>
            <person name="Van de Peer Y."/>
            <person name="Liu Z.J."/>
        </authorList>
    </citation>
    <scope>NUCLEOTIDE SEQUENCE</scope>
    <source>
        <strain evidence="2">SCP</strain>
    </source>
</reference>
<feature type="compositionally biased region" description="Polar residues" evidence="1">
    <location>
        <begin position="358"/>
        <end position="368"/>
    </location>
</feature>
<feature type="region of interest" description="Disordered" evidence="1">
    <location>
        <begin position="767"/>
        <end position="902"/>
    </location>
</feature>
<feature type="compositionally biased region" description="Low complexity" evidence="1">
    <location>
        <begin position="791"/>
        <end position="817"/>
    </location>
</feature>
<feature type="compositionally biased region" description="Basic and acidic residues" evidence="1">
    <location>
        <begin position="988"/>
        <end position="997"/>
    </location>
</feature>
<accession>A0AAV9BTU0</accession>
<comment type="caution">
    <text evidence="2">The sequence shown here is derived from an EMBL/GenBank/DDBJ whole genome shotgun (WGS) entry which is preliminary data.</text>
</comment>
<dbReference type="Proteomes" id="UP001179952">
    <property type="component" value="Unassembled WGS sequence"/>
</dbReference>
<feature type="region of interest" description="Disordered" evidence="1">
    <location>
        <begin position="575"/>
        <end position="613"/>
    </location>
</feature>
<feature type="compositionally biased region" description="Polar residues" evidence="1">
    <location>
        <begin position="774"/>
        <end position="785"/>
    </location>
</feature>
<dbReference type="PANTHER" id="PTHR31008">
    <property type="entry name" value="COP1-INTERACTING PROTEIN-RELATED"/>
    <property type="match status" value="1"/>
</dbReference>
<dbReference type="AlphaFoldDB" id="A0AAV9BTU0"/>
<reference evidence="2" key="2">
    <citation type="submission" date="2023-06" db="EMBL/GenBank/DDBJ databases">
        <authorList>
            <person name="Ma L."/>
            <person name="Liu K.-W."/>
            <person name="Li Z."/>
            <person name="Hsiao Y.-Y."/>
            <person name="Qi Y."/>
            <person name="Fu T."/>
            <person name="Tang G."/>
            <person name="Zhang D."/>
            <person name="Sun W.-H."/>
            <person name="Liu D.-K."/>
            <person name="Li Y."/>
            <person name="Chen G.-Z."/>
            <person name="Liu X.-D."/>
            <person name="Liao X.-Y."/>
            <person name="Jiang Y.-T."/>
            <person name="Yu X."/>
            <person name="Hao Y."/>
            <person name="Huang J."/>
            <person name="Zhao X.-W."/>
            <person name="Ke S."/>
            <person name="Chen Y.-Y."/>
            <person name="Wu W.-L."/>
            <person name="Hsu J.-L."/>
            <person name="Lin Y.-F."/>
            <person name="Huang M.-D."/>
            <person name="Li C.-Y."/>
            <person name="Huang L."/>
            <person name="Wang Z.-W."/>
            <person name="Zhao X."/>
            <person name="Zhong W.-Y."/>
            <person name="Peng D.-H."/>
            <person name="Ahmad S."/>
            <person name="Lan S."/>
            <person name="Zhang J.-S."/>
            <person name="Tsai W.-C."/>
            <person name="Van De Peer Y."/>
            <person name="Liu Z.-J."/>
        </authorList>
    </citation>
    <scope>NUCLEOTIDE SEQUENCE</scope>
    <source>
        <strain evidence="2">SCP</strain>
        <tissue evidence="2">Leaves</tissue>
    </source>
</reference>
<evidence type="ECO:0008006" key="4">
    <source>
        <dbReference type="Google" id="ProtNLM"/>
    </source>
</evidence>
<evidence type="ECO:0000313" key="3">
    <source>
        <dbReference type="Proteomes" id="UP001179952"/>
    </source>
</evidence>
<gene>
    <name evidence="2" type="ORF">QJS04_geneDACA004866</name>
</gene>
<dbReference type="EMBL" id="JAUJYN010000001">
    <property type="protein sequence ID" value="KAK1279594.1"/>
    <property type="molecule type" value="Genomic_DNA"/>
</dbReference>
<feature type="compositionally biased region" description="Basic and acidic residues" evidence="1">
    <location>
        <begin position="1180"/>
        <end position="1191"/>
    </location>
</feature>
<feature type="region of interest" description="Disordered" evidence="1">
    <location>
        <begin position="204"/>
        <end position="290"/>
    </location>
</feature>
<proteinExistence type="predicted"/>
<feature type="region of interest" description="Disordered" evidence="1">
    <location>
        <begin position="352"/>
        <end position="394"/>
    </location>
</feature>
<keyword evidence="3" id="KW-1185">Reference proteome</keyword>
<feature type="compositionally biased region" description="Polar residues" evidence="1">
    <location>
        <begin position="844"/>
        <end position="857"/>
    </location>
</feature>
<evidence type="ECO:0000313" key="2">
    <source>
        <dbReference type="EMBL" id="KAK1279594.1"/>
    </source>
</evidence>
<organism evidence="2 3">
    <name type="scientific">Acorus gramineus</name>
    <name type="common">Dwarf sweet flag</name>
    <dbReference type="NCBI Taxonomy" id="55184"/>
    <lineage>
        <taxon>Eukaryota</taxon>
        <taxon>Viridiplantae</taxon>
        <taxon>Streptophyta</taxon>
        <taxon>Embryophyta</taxon>
        <taxon>Tracheophyta</taxon>
        <taxon>Spermatophyta</taxon>
        <taxon>Magnoliopsida</taxon>
        <taxon>Liliopsida</taxon>
        <taxon>Acoraceae</taxon>
        <taxon>Acorus</taxon>
    </lineage>
</organism>
<feature type="compositionally biased region" description="Basic and acidic residues" evidence="1">
    <location>
        <begin position="1006"/>
        <end position="1020"/>
    </location>
</feature>
<evidence type="ECO:0000256" key="1">
    <source>
        <dbReference type="SAM" id="MobiDB-lite"/>
    </source>
</evidence>
<feature type="region of interest" description="Disordered" evidence="1">
    <location>
        <begin position="1222"/>
        <end position="1246"/>
    </location>
</feature>